<reference evidence="5 6" key="1">
    <citation type="journal article" date="2020" name="Nature">
        <title>Six reference-quality genomes reveal evolution of bat adaptations.</title>
        <authorList>
            <person name="Jebb D."/>
            <person name="Huang Z."/>
            <person name="Pippel M."/>
            <person name="Hughes G.M."/>
            <person name="Lavrichenko K."/>
            <person name="Devanna P."/>
            <person name="Winkler S."/>
            <person name="Jermiin L.S."/>
            <person name="Skirmuntt E.C."/>
            <person name="Katzourakis A."/>
            <person name="Burkitt-Gray L."/>
            <person name="Ray D.A."/>
            <person name="Sullivan K.A.M."/>
            <person name="Roscito J.G."/>
            <person name="Kirilenko B.M."/>
            <person name="Davalos L.M."/>
            <person name="Corthals A.P."/>
            <person name="Power M.L."/>
            <person name="Jones G."/>
            <person name="Ransome R.D."/>
            <person name="Dechmann D.K.N."/>
            <person name="Locatelli A.G."/>
            <person name="Puechmaille S.J."/>
            <person name="Fedrigo O."/>
            <person name="Jarvis E.D."/>
            <person name="Hiller M."/>
            <person name="Vernes S.C."/>
            <person name="Myers E.W."/>
            <person name="Teeling E.C."/>
        </authorList>
    </citation>
    <scope>NUCLEOTIDE SEQUENCE [LARGE SCALE GENOMIC DNA]</scope>
    <source>
        <strain evidence="5">MRouAeg1</strain>
        <tissue evidence="5">Muscle</tissue>
    </source>
</reference>
<feature type="transmembrane region" description="Helical" evidence="3">
    <location>
        <begin position="102"/>
        <end position="126"/>
    </location>
</feature>
<dbReference type="Gene3D" id="3.10.100.10">
    <property type="entry name" value="Mannose-Binding Protein A, subunit A"/>
    <property type="match status" value="1"/>
</dbReference>
<dbReference type="PROSITE" id="PS50041">
    <property type="entry name" value="C_TYPE_LECTIN_2"/>
    <property type="match status" value="1"/>
</dbReference>
<evidence type="ECO:0000256" key="1">
    <source>
        <dbReference type="ARBA" id="ARBA00004167"/>
    </source>
</evidence>
<evidence type="ECO:0000256" key="3">
    <source>
        <dbReference type="SAM" id="Phobius"/>
    </source>
</evidence>
<dbReference type="Pfam" id="PF00059">
    <property type="entry name" value="Lectin_C"/>
    <property type="match status" value="1"/>
</dbReference>
<dbReference type="CDD" id="cd03593">
    <property type="entry name" value="CLECT_NK_receptors_like"/>
    <property type="match status" value="1"/>
</dbReference>
<evidence type="ECO:0000313" key="5">
    <source>
        <dbReference type="EMBL" id="KAF6496048.1"/>
    </source>
</evidence>
<dbReference type="InterPro" id="IPR051379">
    <property type="entry name" value="C-type_Lectin_Receptor_IMM"/>
</dbReference>
<dbReference type="AlphaFoldDB" id="A0A7J8JH71"/>
<keyword evidence="3" id="KW-0812">Transmembrane</keyword>
<keyword evidence="6" id="KW-1185">Reference proteome</keyword>
<name>A0A7J8JH71_ROUAE</name>
<dbReference type="InterPro" id="IPR016187">
    <property type="entry name" value="CTDL_fold"/>
</dbReference>
<evidence type="ECO:0000256" key="2">
    <source>
        <dbReference type="ARBA" id="ARBA00022734"/>
    </source>
</evidence>
<feature type="domain" description="C-type lectin" evidence="4">
    <location>
        <begin position="177"/>
        <end position="289"/>
    </location>
</feature>
<dbReference type="GO" id="GO:0030246">
    <property type="term" value="F:carbohydrate binding"/>
    <property type="evidence" value="ECO:0007669"/>
    <property type="project" value="UniProtKB-KW"/>
</dbReference>
<dbReference type="InterPro" id="IPR033992">
    <property type="entry name" value="NKR-like_CTLD"/>
</dbReference>
<protein>
    <recommendedName>
        <fullName evidence="4">C-type lectin domain-containing protein</fullName>
    </recommendedName>
</protein>
<dbReference type="InterPro" id="IPR001304">
    <property type="entry name" value="C-type_lectin-like"/>
</dbReference>
<comment type="caution">
    <text evidence="5">The sequence shown here is derived from an EMBL/GenBank/DDBJ whole genome shotgun (WGS) entry which is preliminary data.</text>
</comment>
<organism evidence="5 6">
    <name type="scientific">Rousettus aegyptiacus</name>
    <name type="common">Egyptian fruit bat</name>
    <name type="synonym">Pteropus aegyptiacus</name>
    <dbReference type="NCBI Taxonomy" id="9407"/>
    <lineage>
        <taxon>Eukaryota</taxon>
        <taxon>Metazoa</taxon>
        <taxon>Chordata</taxon>
        <taxon>Craniata</taxon>
        <taxon>Vertebrata</taxon>
        <taxon>Euteleostomi</taxon>
        <taxon>Mammalia</taxon>
        <taxon>Eutheria</taxon>
        <taxon>Laurasiatheria</taxon>
        <taxon>Chiroptera</taxon>
        <taxon>Yinpterochiroptera</taxon>
        <taxon>Pteropodoidea</taxon>
        <taxon>Pteropodidae</taxon>
        <taxon>Rousettinae</taxon>
        <taxon>Rousettus</taxon>
    </lineage>
</organism>
<keyword evidence="2" id="KW-0430">Lectin</keyword>
<keyword evidence="3" id="KW-0472">Membrane</keyword>
<accession>A0A7J8JH71</accession>
<keyword evidence="3" id="KW-1133">Transmembrane helix</keyword>
<dbReference type="InterPro" id="IPR016186">
    <property type="entry name" value="C-type_lectin-like/link_sf"/>
</dbReference>
<evidence type="ECO:0000313" key="6">
    <source>
        <dbReference type="Proteomes" id="UP000593571"/>
    </source>
</evidence>
<dbReference type="Proteomes" id="UP000593571">
    <property type="component" value="Unassembled WGS sequence"/>
</dbReference>
<dbReference type="EMBL" id="JACASE010000002">
    <property type="protein sequence ID" value="KAF6496048.1"/>
    <property type="molecule type" value="Genomic_DNA"/>
</dbReference>
<gene>
    <name evidence="5" type="ORF">HJG63_010305</name>
</gene>
<dbReference type="PANTHER" id="PTHR46746:SF3">
    <property type="entry name" value="C-TYPE LECTIN DOMAIN-CONTAINING PROTEIN-RELATED"/>
    <property type="match status" value="1"/>
</dbReference>
<evidence type="ECO:0000259" key="4">
    <source>
        <dbReference type="PROSITE" id="PS50041"/>
    </source>
</evidence>
<dbReference type="SMART" id="SM00034">
    <property type="entry name" value="CLECT"/>
    <property type="match status" value="1"/>
</dbReference>
<sequence>MPAPAQRIPIRRLSSNCNINSFTVLLFLHSYRDQEEHQLVDKPSINRYASSPLSQSQIKPLLCLSLANCYSTLNKVLDSHSFCWRIYLKEAACRKDSHHHGIFLKVGCAIIIILLVTVIVLSILVIQFKSARHTEVDNESKEQYRTGKNKSGSIISMVSPNSSTTHKSCPSNEWKLHGGKCYWIAENKKTWNQSKNDCAMKNSHLLVIRDFIDMSFLWLHLNSSGLYWIGSSIPSTEKSWTWVDNTSFVSHLFLIEENKPQTKGMKCVQVSRKNIAKKNCDENKQWICQL</sequence>
<dbReference type="GO" id="GO:0005886">
    <property type="term" value="C:plasma membrane"/>
    <property type="evidence" value="ECO:0007669"/>
    <property type="project" value="TreeGrafter"/>
</dbReference>
<proteinExistence type="predicted"/>
<comment type="subcellular location">
    <subcellularLocation>
        <location evidence="1">Membrane</location>
        <topology evidence="1">Single-pass membrane protein</topology>
    </subcellularLocation>
</comment>
<dbReference type="PANTHER" id="PTHR46746">
    <property type="entry name" value="KILLER CELL LECTIN-LIKE RECEPTOR SUBFAMILY F MEMBER 2"/>
    <property type="match status" value="1"/>
</dbReference>
<dbReference type="SUPFAM" id="SSF56436">
    <property type="entry name" value="C-type lectin-like"/>
    <property type="match status" value="1"/>
</dbReference>